<proteinExistence type="predicted"/>
<keyword evidence="3" id="KW-1185">Reference proteome</keyword>
<dbReference type="OrthoDB" id="785744at2759"/>
<evidence type="ECO:0000313" key="3">
    <source>
        <dbReference type="Proteomes" id="UP001055439"/>
    </source>
</evidence>
<evidence type="ECO:0000313" key="2">
    <source>
        <dbReference type="EMBL" id="URD90278.1"/>
    </source>
</evidence>
<protein>
    <submittedName>
        <fullName evidence="2">Uncharacterized protein</fullName>
    </submittedName>
</protein>
<reference evidence="2" key="1">
    <citation type="submission" date="2022-05" db="EMBL/GenBank/DDBJ databases">
        <title>The Musa troglodytarum L. genome provides insights into the mechanism of non-climacteric behaviour and enrichment of carotenoids.</title>
        <authorList>
            <person name="Wang J."/>
        </authorList>
    </citation>
    <scope>NUCLEOTIDE SEQUENCE</scope>
    <source>
        <tissue evidence="2">Leaf</tissue>
    </source>
</reference>
<feature type="transmembrane region" description="Helical" evidence="1">
    <location>
        <begin position="12"/>
        <end position="33"/>
    </location>
</feature>
<gene>
    <name evidence="2" type="ORF">MUK42_27030</name>
</gene>
<dbReference type="EMBL" id="CP097504">
    <property type="protein sequence ID" value="URD90278.1"/>
    <property type="molecule type" value="Genomic_DNA"/>
</dbReference>
<keyword evidence="1" id="KW-0812">Transmembrane</keyword>
<evidence type="ECO:0000256" key="1">
    <source>
        <dbReference type="SAM" id="Phobius"/>
    </source>
</evidence>
<name>A0A9E7F7A4_9LILI</name>
<sequence length="74" mass="7894">MDTVFGSHDGGDLVFCAIIIWLSVIAMTIFSSVDHPSEQSKKRSGLSRLVLLEEKGRRCACCIGGAGVCGTYLS</sequence>
<accession>A0A9E7F7A4</accession>
<dbReference type="AlphaFoldDB" id="A0A9E7F7A4"/>
<organism evidence="2 3">
    <name type="scientific">Musa troglodytarum</name>
    <name type="common">fe'i banana</name>
    <dbReference type="NCBI Taxonomy" id="320322"/>
    <lineage>
        <taxon>Eukaryota</taxon>
        <taxon>Viridiplantae</taxon>
        <taxon>Streptophyta</taxon>
        <taxon>Embryophyta</taxon>
        <taxon>Tracheophyta</taxon>
        <taxon>Spermatophyta</taxon>
        <taxon>Magnoliopsida</taxon>
        <taxon>Liliopsida</taxon>
        <taxon>Zingiberales</taxon>
        <taxon>Musaceae</taxon>
        <taxon>Musa</taxon>
    </lineage>
</organism>
<keyword evidence="1" id="KW-0472">Membrane</keyword>
<dbReference type="Proteomes" id="UP001055439">
    <property type="component" value="Chromosome 2"/>
</dbReference>
<keyword evidence="1" id="KW-1133">Transmembrane helix</keyword>